<dbReference type="Proteomes" id="UP000321947">
    <property type="component" value="Unassembled WGS sequence"/>
</dbReference>
<evidence type="ECO:0000259" key="1">
    <source>
        <dbReference type="Pfam" id="PF13960"/>
    </source>
</evidence>
<protein>
    <submittedName>
        <fullName evidence="2">Transposase</fullName>
    </submittedName>
</protein>
<gene>
    <name evidence="3" type="ORF">E5676_scaffold1112G00210</name>
    <name evidence="2" type="ORF">E6C27_scaffold417G001160</name>
</gene>
<proteinExistence type="predicted"/>
<dbReference type="PANTHER" id="PTHR48258">
    <property type="entry name" value="DUF4218 DOMAIN-CONTAINING PROTEIN-RELATED"/>
    <property type="match status" value="1"/>
</dbReference>
<dbReference type="EMBL" id="SSTD01016830">
    <property type="protein sequence ID" value="TYK00357.1"/>
    <property type="molecule type" value="Genomic_DNA"/>
</dbReference>
<sequence>MVHLVVHLVREVKLCGPVYLRWMYPFERYMKVLKSYVRNRNRLEGCIEEAQVCEEDVHFCSDFLSGLDEIGLGSLYSREEKQIDRSLSAGTYVRLDMQELKQAHLHIL</sequence>
<dbReference type="AlphaFoldDB" id="A0A5A7SH86"/>
<dbReference type="Proteomes" id="UP000321393">
    <property type="component" value="Unassembled WGS sequence"/>
</dbReference>
<accession>A0A5A7SH86</accession>
<dbReference type="EMBL" id="SSTE01023130">
    <property type="protein sequence ID" value="KAA0025508.1"/>
    <property type="molecule type" value="Genomic_DNA"/>
</dbReference>
<dbReference type="PANTHER" id="PTHR48258:SF9">
    <property type="entry name" value="OS01G0348150 PROTEIN"/>
    <property type="match status" value="1"/>
</dbReference>
<name>A0A5A7SH86_CUCMM</name>
<feature type="domain" description="DUF4218" evidence="1">
    <location>
        <begin position="1"/>
        <end position="68"/>
    </location>
</feature>
<reference evidence="4 5" key="1">
    <citation type="submission" date="2019-08" db="EMBL/GenBank/DDBJ databases">
        <title>Draft genome sequences of two oriental melons (Cucumis melo L. var makuwa).</title>
        <authorList>
            <person name="Kwon S.-Y."/>
        </authorList>
    </citation>
    <scope>NUCLEOTIDE SEQUENCE [LARGE SCALE GENOMIC DNA]</scope>
    <source>
        <strain evidence="5">cv. Chang Bougi</strain>
        <strain evidence="4">cv. SW 3</strain>
        <tissue evidence="2">Leaf</tissue>
    </source>
</reference>
<dbReference type="OrthoDB" id="1886754at2759"/>
<dbReference type="Pfam" id="PF13960">
    <property type="entry name" value="DUF4218"/>
    <property type="match status" value="1"/>
</dbReference>
<evidence type="ECO:0000313" key="2">
    <source>
        <dbReference type="EMBL" id="KAA0025508.1"/>
    </source>
</evidence>
<evidence type="ECO:0000313" key="4">
    <source>
        <dbReference type="Proteomes" id="UP000321393"/>
    </source>
</evidence>
<dbReference type="InterPro" id="IPR025452">
    <property type="entry name" value="DUF4218"/>
</dbReference>
<organism evidence="2 4">
    <name type="scientific">Cucumis melo var. makuwa</name>
    <name type="common">Oriental melon</name>
    <dbReference type="NCBI Taxonomy" id="1194695"/>
    <lineage>
        <taxon>Eukaryota</taxon>
        <taxon>Viridiplantae</taxon>
        <taxon>Streptophyta</taxon>
        <taxon>Embryophyta</taxon>
        <taxon>Tracheophyta</taxon>
        <taxon>Spermatophyta</taxon>
        <taxon>Magnoliopsida</taxon>
        <taxon>eudicotyledons</taxon>
        <taxon>Gunneridae</taxon>
        <taxon>Pentapetalae</taxon>
        <taxon>rosids</taxon>
        <taxon>fabids</taxon>
        <taxon>Cucurbitales</taxon>
        <taxon>Cucurbitaceae</taxon>
        <taxon>Benincaseae</taxon>
        <taxon>Cucumis</taxon>
    </lineage>
</organism>
<evidence type="ECO:0000313" key="5">
    <source>
        <dbReference type="Proteomes" id="UP000321947"/>
    </source>
</evidence>
<comment type="caution">
    <text evidence="2">The sequence shown here is derived from an EMBL/GenBank/DDBJ whole genome shotgun (WGS) entry which is preliminary data.</text>
</comment>
<evidence type="ECO:0000313" key="3">
    <source>
        <dbReference type="EMBL" id="TYK00357.1"/>
    </source>
</evidence>